<dbReference type="Proteomes" id="UP000664073">
    <property type="component" value="Unassembled WGS sequence"/>
</dbReference>
<dbReference type="EMBL" id="JAFVMH010000001">
    <property type="protein sequence ID" value="MBO1323972.1"/>
    <property type="molecule type" value="Genomic_DNA"/>
</dbReference>
<evidence type="ECO:0000313" key="1">
    <source>
        <dbReference type="EMBL" id="MBO1323972.1"/>
    </source>
</evidence>
<dbReference type="RefSeq" id="WP_207844641.1">
    <property type="nucleotide sequence ID" value="NZ_JAFVMH010000001.1"/>
</dbReference>
<evidence type="ECO:0000313" key="2">
    <source>
        <dbReference type="Proteomes" id="UP000664073"/>
    </source>
</evidence>
<proteinExistence type="predicted"/>
<keyword evidence="2" id="KW-1185">Reference proteome</keyword>
<protein>
    <submittedName>
        <fullName evidence="1">Uncharacterized protein</fullName>
    </submittedName>
</protein>
<dbReference type="SUPFAM" id="SSF53756">
    <property type="entry name" value="UDP-Glycosyltransferase/glycogen phosphorylase"/>
    <property type="match status" value="1"/>
</dbReference>
<sequence>MRFIYLDCSLKELSGHHYNFCKRIIGMAEEAGLPVTVLANNSLPADLADEMKVNIVPYFRFSAYSVLRETVRDSLRATETVRRRMLEELRGISGIGQDDIVYVNSVLPSQLLAVTEWVSEMGEKAPTIVAEVFYKTYIDFNESTYEENGRDFSDQVWLYVGDILPSPENMNFRLISFNSRVSNIYSRILHQPVFTLTDPLRVLAAPKNRAGKKKITIGLGGHQRHAKGYHHLEGIIHSFLRERDWDHVCFRIHNSRPDQAQDIQRSLHQLAAADNRIEILEGSCSGEEWNAFIDSLDIVLCPYEPGAYKGSWSGLACEGFSSGAPVVVPNSSASAEFLLNYNASFEGFDDWTVPSIFEALKKVVDHYDEYASRNYEAASAFYENEKGANIVKEIIEKFK</sequence>
<organism evidence="1 2">
    <name type="scientific">Acetobacter garciniae</name>
    <dbReference type="NCBI Taxonomy" id="2817435"/>
    <lineage>
        <taxon>Bacteria</taxon>
        <taxon>Pseudomonadati</taxon>
        <taxon>Pseudomonadota</taxon>
        <taxon>Alphaproteobacteria</taxon>
        <taxon>Acetobacterales</taxon>
        <taxon>Acetobacteraceae</taxon>
        <taxon>Acetobacter</taxon>
    </lineage>
</organism>
<name>A0A939HID3_9PROT</name>
<accession>A0A939HID3</accession>
<gene>
    <name evidence="1" type="ORF">J2D77_02225</name>
</gene>
<reference evidence="1" key="1">
    <citation type="submission" date="2021-03" db="EMBL/GenBank/DDBJ databases">
        <title>The complete genome sequence of Acetobacter sp. TBRC 12339.</title>
        <authorList>
            <person name="Charoenyingcharoen P."/>
            <person name="Yukphan P."/>
        </authorList>
    </citation>
    <scope>NUCLEOTIDE SEQUENCE</scope>
    <source>
        <strain evidence="1">TBRC 12339</strain>
    </source>
</reference>
<comment type="caution">
    <text evidence="1">The sequence shown here is derived from an EMBL/GenBank/DDBJ whole genome shotgun (WGS) entry which is preliminary data.</text>
</comment>
<dbReference type="Gene3D" id="3.40.50.2000">
    <property type="entry name" value="Glycogen Phosphorylase B"/>
    <property type="match status" value="1"/>
</dbReference>
<dbReference type="AlphaFoldDB" id="A0A939HID3"/>